<dbReference type="OrthoDB" id="5124088at2"/>
<organism evidence="2 3">
    <name type="scientific">Solidesulfovibrio carbinoliphilus subsp. oakridgensis</name>
    <dbReference type="NCBI Taxonomy" id="694327"/>
    <lineage>
        <taxon>Bacteria</taxon>
        <taxon>Pseudomonadati</taxon>
        <taxon>Thermodesulfobacteriota</taxon>
        <taxon>Desulfovibrionia</taxon>
        <taxon>Desulfovibrionales</taxon>
        <taxon>Desulfovibrionaceae</taxon>
        <taxon>Solidesulfovibrio</taxon>
    </lineage>
</organism>
<dbReference type="InterPro" id="IPR004590">
    <property type="entry name" value="ssDNA_annealing_RecT"/>
</dbReference>
<dbReference type="HOGENOM" id="CLU_071046_0_0_7"/>
<evidence type="ECO:0000256" key="1">
    <source>
        <dbReference type="SAM" id="MobiDB-lite"/>
    </source>
</evidence>
<dbReference type="Proteomes" id="UP000004662">
    <property type="component" value="Chromosome"/>
</dbReference>
<dbReference type="InterPro" id="IPR018330">
    <property type="entry name" value="RecT_fam"/>
</dbReference>
<sequence>MSNGNLPQESGGASVAALIQQQIPAIAMAVSGGTKEERQKRAERFARVALTTIRNNDKLAQCRVESLLGALMTSASLNLEIDPRGLAYLIPYGREAQLQIGYKGIKELAYRAGGIKAIYAEVVYKPEVEAGMFTIEIGLSRSLTHKLDPLRPELRNGDLVLAYAVAEMEDGRRHFAYCLRDEVEKRRKTSKMNTASPDSTWGKWAEEMWRKTAVKKLCKDLPQSTEDAMAKAVALDDQAEAGVPQTFDLPKDFIDVTPEPKTASDRAAQVLGKTEAEAAPPVDAPTSVPCPNRPNDETGGFWDVKATVCEGCMDRGGCPSWVAA</sequence>
<protein>
    <submittedName>
        <fullName evidence="2">RecT protein</fullName>
    </submittedName>
</protein>
<dbReference type="EMBL" id="CM001368">
    <property type="protein sequence ID" value="EHJ49562.1"/>
    <property type="molecule type" value="Genomic_DNA"/>
</dbReference>
<evidence type="ECO:0000313" key="3">
    <source>
        <dbReference type="Proteomes" id="UP000004662"/>
    </source>
</evidence>
<gene>
    <name evidence="2" type="ORF">DFW101_3566</name>
</gene>
<feature type="region of interest" description="Disordered" evidence="1">
    <location>
        <begin position="274"/>
        <end position="295"/>
    </location>
</feature>
<accession>G7Q5K3</accession>
<dbReference type="STRING" id="694327.DFW101_3566"/>
<proteinExistence type="predicted"/>
<dbReference type="Pfam" id="PF03837">
    <property type="entry name" value="RecT"/>
    <property type="match status" value="1"/>
</dbReference>
<keyword evidence="3" id="KW-1185">Reference proteome</keyword>
<dbReference type="AlphaFoldDB" id="G7Q5K3"/>
<reference evidence="3" key="1">
    <citation type="journal article" date="2015" name="Genome Announc.">
        <title>High-Quality Draft Genome Sequence of Desulfovibrio carbinoliphilus FW-101-2B, an Organic Acid-Oxidizing Sulfate-Reducing Bacterium Isolated from Uranium(VI)-Contaminated Groundwater.</title>
        <authorList>
            <person name="Ramsay B.D."/>
            <person name="Hwang C."/>
            <person name="Woo H.L."/>
            <person name="Carroll S.L."/>
            <person name="Lucas S."/>
            <person name="Han J."/>
            <person name="Lapidus A.L."/>
            <person name="Cheng J.F."/>
            <person name="Goodwin L.A."/>
            <person name="Pitluck S."/>
            <person name="Peters L."/>
            <person name="Chertkov O."/>
            <person name="Held B."/>
            <person name="Detter J.C."/>
            <person name="Han C.S."/>
            <person name="Tapia R."/>
            <person name="Land M.L."/>
            <person name="Hauser L.J."/>
            <person name="Kyrpides N.C."/>
            <person name="Ivanova N.N."/>
            <person name="Mikhailova N."/>
            <person name="Pagani I."/>
            <person name="Woyke T."/>
            <person name="Arkin A.P."/>
            <person name="Dehal P."/>
            <person name="Chivian D."/>
            <person name="Criddle C.S."/>
            <person name="Wu W."/>
            <person name="Chakraborty R."/>
            <person name="Hazen T.C."/>
            <person name="Fields M.W."/>
        </authorList>
    </citation>
    <scope>NUCLEOTIDE SEQUENCE [LARGE SCALE GENOMIC DNA]</scope>
    <source>
        <strain evidence="3">FW-101-2B</strain>
    </source>
</reference>
<dbReference type="eggNOG" id="COG3723">
    <property type="taxonomic scope" value="Bacteria"/>
</dbReference>
<evidence type="ECO:0000313" key="2">
    <source>
        <dbReference type="EMBL" id="EHJ49562.1"/>
    </source>
</evidence>
<name>G7Q5K3_9BACT</name>
<dbReference type="GO" id="GO:0003677">
    <property type="term" value="F:DNA binding"/>
    <property type="evidence" value="ECO:0007669"/>
    <property type="project" value="InterPro"/>
</dbReference>
<dbReference type="RefSeq" id="WP_009182886.1">
    <property type="nucleotide sequence ID" value="NZ_CM001368.1"/>
</dbReference>
<dbReference type="NCBIfam" id="TIGR00616">
    <property type="entry name" value="rect"/>
    <property type="match status" value="1"/>
</dbReference>
<dbReference type="GO" id="GO:0006259">
    <property type="term" value="P:DNA metabolic process"/>
    <property type="evidence" value="ECO:0007669"/>
    <property type="project" value="InterPro"/>
</dbReference>